<dbReference type="SUPFAM" id="SSF53098">
    <property type="entry name" value="Ribonuclease H-like"/>
    <property type="match status" value="1"/>
</dbReference>
<dbReference type="AlphaFoldDB" id="A0AAQ3UGJ0"/>
<name>A0AAQ3UGJ0_PASNO</name>
<gene>
    <name evidence="5" type="ORF">U9M48_037188</name>
</gene>
<proteinExistence type="predicted"/>
<accession>A0AAQ3UGJ0</accession>
<dbReference type="Pfam" id="PF00665">
    <property type="entry name" value="rve"/>
    <property type="match status" value="1"/>
</dbReference>
<dbReference type="GO" id="GO:0015074">
    <property type="term" value="P:DNA integration"/>
    <property type="evidence" value="ECO:0007669"/>
    <property type="project" value="InterPro"/>
</dbReference>
<evidence type="ECO:0000256" key="2">
    <source>
        <dbReference type="ARBA" id="ARBA00022801"/>
    </source>
</evidence>
<dbReference type="InterPro" id="IPR012337">
    <property type="entry name" value="RNaseH-like_sf"/>
</dbReference>
<dbReference type="GO" id="GO:0003676">
    <property type="term" value="F:nucleic acid binding"/>
    <property type="evidence" value="ECO:0007669"/>
    <property type="project" value="InterPro"/>
</dbReference>
<keyword evidence="1" id="KW-0479">Metal-binding</keyword>
<evidence type="ECO:0000256" key="3">
    <source>
        <dbReference type="SAM" id="MobiDB-lite"/>
    </source>
</evidence>
<feature type="compositionally biased region" description="Low complexity" evidence="3">
    <location>
        <begin position="276"/>
        <end position="285"/>
    </location>
</feature>
<organism evidence="5 6">
    <name type="scientific">Paspalum notatum var. saurae</name>
    <dbReference type="NCBI Taxonomy" id="547442"/>
    <lineage>
        <taxon>Eukaryota</taxon>
        <taxon>Viridiplantae</taxon>
        <taxon>Streptophyta</taxon>
        <taxon>Embryophyta</taxon>
        <taxon>Tracheophyta</taxon>
        <taxon>Spermatophyta</taxon>
        <taxon>Magnoliopsida</taxon>
        <taxon>Liliopsida</taxon>
        <taxon>Poales</taxon>
        <taxon>Poaceae</taxon>
        <taxon>PACMAD clade</taxon>
        <taxon>Panicoideae</taxon>
        <taxon>Andropogonodae</taxon>
        <taxon>Paspaleae</taxon>
        <taxon>Paspalinae</taxon>
        <taxon>Paspalum</taxon>
    </lineage>
</organism>
<keyword evidence="2" id="KW-0378">Hydrolase</keyword>
<dbReference type="Pfam" id="PF07727">
    <property type="entry name" value="RVT_2"/>
    <property type="match status" value="1"/>
</dbReference>
<reference evidence="5 6" key="1">
    <citation type="submission" date="2024-02" db="EMBL/GenBank/DDBJ databases">
        <title>High-quality chromosome-scale genome assembly of Pensacola bahiagrass (Paspalum notatum Flugge var. saurae).</title>
        <authorList>
            <person name="Vega J.M."/>
            <person name="Podio M."/>
            <person name="Orjuela J."/>
            <person name="Siena L.A."/>
            <person name="Pessino S.C."/>
            <person name="Combes M.C."/>
            <person name="Mariac C."/>
            <person name="Albertini E."/>
            <person name="Pupilli F."/>
            <person name="Ortiz J.P.A."/>
            <person name="Leblanc O."/>
        </authorList>
    </citation>
    <scope>NUCLEOTIDE SEQUENCE [LARGE SCALE GENOMIC DNA]</scope>
    <source>
        <strain evidence="5">R1</strain>
        <tissue evidence="5">Leaf</tissue>
    </source>
</reference>
<dbReference type="PANTHER" id="PTHR42648:SF25">
    <property type="entry name" value="RNA-DIRECTED DNA POLYMERASE"/>
    <property type="match status" value="1"/>
</dbReference>
<protein>
    <recommendedName>
        <fullName evidence="4">Integrase catalytic domain-containing protein</fullName>
    </recommendedName>
</protein>
<feature type="compositionally biased region" description="Low complexity" evidence="3">
    <location>
        <begin position="295"/>
        <end position="306"/>
    </location>
</feature>
<evidence type="ECO:0000256" key="1">
    <source>
        <dbReference type="ARBA" id="ARBA00022723"/>
    </source>
</evidence>
<sequence>MKLVHGDLCGPVTPTTPSGNKLFFLLVDDLSRYMWLILLSTKDQASMVFTAFQARAEAEAARKLRTLRTDRGDEFTARNFIEHCTQEGVQRHYTAPYTPQQNGVVERHNQTVMGMARSMMKAMSVPGWFWGEAVTTTVFILNWSPTQSVDGKTPFEVWHGVKPPVHFLRTFGCVAHVKTGGKHLTKLEDQSTPMVFVDYEAGTKSWRFYNPVTQRVHVSHDAVFEESRPWDWGDDKGAGPGDDVEPFYIEFVTVGGARHEAEVAPATPPTSPAPATPASSPTSAAMPTYGSEPCTSAAPTTPAAPSGVQFTTPPMGELDLDEDHDDDAPLRFRTMDNVLGLGSPPGLADRELTQELLVAIGDEPTSVKEAKASKEWRTAMLEEMASIEENKTWSLVDLPRGHHAIGLKWVFKLKRDEHGEIVKHKARLVAKGYVQR</sequence>
<evidence type="ECO:0000313" key="5">
    <source>
        <dbReference type="EMBL" id="WVZ90938.1"/>
    </source>
</evidence>
<dbReference type="InterPro" id="IPR039537">
    <property type="entry name" value="Retrotran_Ty1/copia-like"/>
</dbReference>
<dbReference type="GO" id="GO:0016787">
    <property type="term" value="F:hydrolase activity"/>
    <property type="evidence" value="ECO:0007669"/>
    <property type="project" value="UniProtKB-KW"/>
</dbReference>
<dbReference type="Gene3D" id="3.30.420.10">
    <property type="entry name" value="Ribonuclease H-like superfamily/Ribonuclease H"/>
    <property type="match status" value="1"/>
</dbReference>
<dbReference type="InterPro" id="IPR013103">
    <property type="entry name" value="RVT_2"/>
</dbReference>
<evidence type="ECO:0000259" key="4">
    <source>
        <dbReference type="PROSITE" id="PS50994"/>
    </source>
</evidence>
<dbReference type="PANTHER" id="PTHR42648">
    <property type="entry name" value="TRANSPOSASE, PUTATIVE-RELATED"/>
    <property type="match status" value="1"/>
</dbReference>
<dbReference type="InterPro" id="IPR057670">
    <property type="entry name" value="SH3_retrovirus"/>
</dbReference>
<dbReference type="Proteomes" id="UP001341281">
    <property type="component" value="Chromosome 08"/>
</dbReference>
<dbReference type="GO" id="GO:0046872">
    <property type="term" value="F:metal ion binding"/>
    <property type="evidence" value="ECO:0007669"/>
    <property type="project" value="UniProtKB-KW"/>
</dbReference>
<feature type="domain" description="Integrase catalytic" evidence="4">
    <location>
        <begin position="1"/>
        <end position="162"/>
    </location>
</feature>
<dbReference type="InterPro" id="IPR001584">
    <property type="entry name" value="Integrase_cat-core"/>
</dbReference>
<keyword evidence="6" id="KW-1185">Reference proteome</keyword>
<evidence type="ECO:0000313" key="6">
    <source>
        <dbReference type="Proteomes" id="UP001341281"/>
    </source>
</evidence>
<feature type="region of interest" description="Disordered" evidence="3">
    <location>
        <begin position="260"/>
        <end position="325"/>
    </location>
</feature>
<dbReference type="PROSITE" id="PS50994">
    <property type="entry name" value="INTEGRASE"/>
    <property type="match status" value="1"/>
</dbReference>
<feature type="compositionally biased region" description="Pro residues" evidence="3">
    <location>
        <begin position="266"/>
        <end position="275"/>
    </location>
</feature>
<dbReference type="EMBL" id="CP144752">
    <property type="protein sequence ID" value="WVZ90938.1"/>
    <property type="molecule type" value="Genomic_DNA"/>
</dbReference>
<dbReference type="InterPro" id="IPR036397">
    <property type="entry name" value="RNaseH_sf"/>
</dbReference>
<dbReference type="Pfam" id="PF25597">
    <property type="entry name" value="SH3_retrovirus"/>
    <property type="match status" value="1"/>
</dbReference>